<dbReference type="FunFam" id="2.60.120.10:FF:000032">
    <property type="entry name" value="Mannose-1-phosphate guanylyltransferase/mannose-6-phosphate isomerase"/>
    <property type="match status" value="1"/>
</dbReference>
<evidence type="ECO:0000256" key="2">
    <source>
        <dbReference type="ARBA" id="ARBA00012387"/>
    </source>
</evidence>
<dbReference type="GO" id="GO:0016853">
    <property type="term" value="F:isomerase activity"/>
    <property type="evidence" value="ECO:0007669"/>
    <property type="project" value="UniProtKB-KW"/>
</dbReference>
<dbReference type="SUPFAM" id="SSF53448">
    <property type="entry name" value="Nucleotide-diphospho-sugar transferases"/>
    <property type="match status" value="1"/>
</dbReference>
<dbReference type="InterPro" id="IPR049577">
    <property type="entry name" value="GMPP_N"/>
</dbReference>
<dbReference type="Pfam" id="PF01050">
    <property type="entry name" value="MannoseP_isomer"/>
    <property type="match status" value="1"/>
</dbReference>
<keyword evidence="4 12" id="KW-0548">Nucleotidyltransferase</keyword>
<gene>
    <name evidence="12" type="ORF">BDD41_1124</name>
</gene>
<comment type="caution">
    <text evidence="12">The sequence shown here is derived from an EMBL/GenBank/DDBJ whole genome shotgun (WGS) entry which is preliminary data.</text>
</comment>
<evidence type="ECO:0000259" key="11">
    <source>
        <dbReference type="Pfam" id="PF22640"/>
    </source>
</evidence>
<comment type="similarity">
    <text evidence="1 8">Belongs to the mannose-6-phosphate isomerase type 2 family.</text>
</comment>
<accession>A0A369U5U8</accession>
<evidence type="ECO:0000256" key="7">
    <source>
        <dbReference type="ARBA" id="ARBA00047343"/>
    </source>
</evidence>
<dbReference type="Proteomes" id="UP000256941">
    <property type="component" value="Unassembled WGS sequence"/>
</dbReference>
<comment type="catalytic activity">
    <reaction evidence="7">
        <text>alpha-D-mannose 1-phosphate + GTP + H(+) = GDP-alpha-D-mannose + diphosphate</text>
        <dbReference type="Rhea" id="RHEA:15229"/>
        <dbReference type="ChEBI" id="CHEBI:15378"/>
        <dbReference type="ChEBI" id="CHEBI:33019"/>
        <dbReference type="ChEBI" id="CHEBI:37565"/>
        <dbReference type="ChEBI" id="CHEBI:57527"/>
        <dbReference type="ChEBI" id="CHEBI:58409"/>
        <dbReference type="EC" id="2.7.7.13"/>
    </reaction>
</comment>
<feature type="domain" description="MannoseP isomerase/GMP-like beta-helix" evidence="11">
    <location>
        <begin position="297"/>
        <end position="350"/>
    </location>
</feature>
<evidence type="ECO:0000256" key="5">
    <source>
        <dbReference type="ARBA" id="ARBA00022741"/>
    </source>
</evidence>
<keyword evidence="5" id="KW-0547">Nucleotide-binding</keyword>
<sequence>MTITPVLLAGGSGTRLWPVSRKSFPKQFAPLVGEESLFQASARRLSGPRYAAPLVMTNADFRFIVAEQLDQIGIAPAAILIEPAGRNTAPAILAAALAAAEKDADALLLVAPSDHVVPDTEAFGRAVDLGLAAAQAGRIVTFGITPSRPETGYGYMEAEGEGEGPLVLKRFVEKPDAENAARMIAQGNFLWNAGIFLFAARTMIEAFKTHAPDYLVPVQAALTEARLDLGFLRLAPEPWDRLPDLSVDYAVLEKARNLSVVRYSGHWSDLGGWDAVWREIQDGEPAERGAVTDTRSTAIDCDNVLLRSQDEGIEVVGIGLRDVMVVATDDAVLVAGMDRAQEVREAVGALKAKGARQAEHFLRDHRPWGWFETLALADRFQVKRIVVNPGAALSLQSHFHRSEHWIVVSGTARVTVDETVTLLTENQSIYVPLGAVHRLENPGKVAMVLIEVQTGAYLGEDDIVRYEDVYSRG</sequence>
<dbReference type="InterPro" id="IPR014710">
    <property type="entry name" value="RmlC-like_jellyroll"/>
</dbReference>
<dbReference type="GO" id="GO:0005525">
    <property type="term" value="F:GTP binding"/>
    <property type="evidence" value="ECO:0007669"/>
    <property type="project" value="UniProtKB-KW"/>
</dbReference>
<name>A0A369U5U8_PARVE</name>
<feature type="domain" description="Nucleotidyl transferase" evidence="9">
    <location>
        <begin position="5"/>
        <end position="281"/>
    </location>
</feature>
<dbReference type="Pfam" id="PF00483">
    <property type="entry name" value="NTP_transferase"/>
    <property type="match status" value="1"/>
</dbReference>
<dbReference type="EMBL" id="QTUJ01000001">
    <property type="protein sequence ID" value="REF72637.1"/>
    <property type="molecule type" value="Genomic_DNA"/>
</dbReference>
<evidence type="ECO:0000259" key="10">
    <source>
        <dbReference type="Pfam" id="PF01050"/>
    </source>
</evidence>
<dbReference type="InterPro" id="IPR054566">
    <property type="entry name" value="ManC/GMP-like_b-helix"/>
</dbReference>
<evidence type="ECO:0000259" key="9">
    <source>
        <dbReference type="Pfam" id="PF00483"/>
    </source>
</evidence>
<evidence type="ECO:0000256" key="6">
    <source>
        <dbReference type="ARBA" id="ARBA00023134"/>
    </source>
</evidence>
<dbReference type="CDD" id="cd02509">
    <property type="entry name" value="GDP-M1P_Guanylyltransferase"/>
    <property type="match status" value="1"/>
</dbReference>
<dbReference type="GO" id="GO:0000271">
    <property type="term" value="P:polysaccharide biosynthetic process"/>
    <property type="evidence" value="ECO:0007669"/>
    <property type="project" value="InterPro"/>
</dbReference>
<dbReference type="PANTHER" id="PTHR46390:SF1">
    <property type="entry name" value="MANNOSE-1-PHOSPHATE GUANYLYLTRANSFERASE"/>
    <property type="match status" value="1"/>
</dbReference>
<dbReference type="InterPro" id="IPR001538">
    <property type="entry name" value="Man6P_isomerase-2_C"/>
</dbReference>
<dbReference type="InterPro" id="IPR051161">
    <property type="entry name" value="Mannose-6P_isomerase_type2"/>
</dbReference>
<dbReference type="Gene3D" id="2.60.120.10">
    <property type="entry name" value="Jelly Rolls"/>
    <property type="match status" value="1"/>
</dbReference>
<dbReference type="InterPro" id="IPR029044">
    <property type="entry name" value="Nucleotide-diphossugar_trans"/>
</dbReference>
<dbReference type="PANTHER" id="PTHR46390">
    <property type="entry name" value="MANNOSE-1-PHOSPHATE GUANYLYLTRANSFERASE"/>
    <property type="match status" value="1"/>
</dbReference>
<evidence type="ECO:0000256" key="1">
    <source>
        <dbReference type="ARBA" id="ARBA00006115"/>
    </source>
</evidence>
<evidence type="ECO:0000256" key="4">
    <source>
        <dbReference type="ARBA" id="ARBA00022695"/>
    </source>
</evidence>
<dbReference type="InterPro" id="IPR005835">
    <property type="entry name" value="NTP_transferase_dom"/>
</dbReference>
<keyword evidence="6" id="KW-0342">GTP-binding</keyword>
<dbReference type="Pfam" id="PF22640">
    <property type="entry name" value="ManC_GMP_beta-helix"/>
    <property type="match status" value="1"/>
</dbReference>
<dbReference type="AlphaFoldDB" id="A0A369U5U8"/>
<dbReference type="EC" id="2.7.7.13" evidence="2"/>
<dbReference type="SUPFAM" id="SSF51182">
    <property type="entry name" value="RmlC-like cupins"/>
    <property type="match status" value="1"/>
</dbReference>
<dbReference type="InterPro" id="IPR006375">
    <property type="entry name" value="Man1P_GuaTrfase/Man6P_Isoase"/>
</dbReference>
<feature type="domain" description="Mannose-6-phosphate isomerase type II C-terminal" evidence="10">
    <location>
        <begin position="358"/>
        <end position="468"/>
    </location>
</feature>
<evidence type="ECO:0000313" key="13">
    <source>
        <dbReference type="Proteomes" id="UP000256941"/>
    </source>
</evidence>
<dbReference type="CDD" id="cd02213">
    <property type="entry name" value="cupin_PMI_typeII_C"/>
    <property type="match status" value="1"/>
</dbReference>
<organism evidence="12 13">
    <name type="scientific">Paracoccus versutus</name>
    <name type="common">Thiobacillus versutus</name>
    <dbReference type="NCBI Taxonomy" id="34007"/>
    <lineage>
        <taxon>Bacteria</taxon>
        <taxon>Pseudomonadati</taxon>
        <taxon>Pseudomonadota</taxon>
        <taxon>Alphaproteobacteria</taxon>
        <taxon>Rhodobacterales</taxon>
        <taxon>Paracoccaceae</taxon>
        <taxon>Paracoccus</taxon>
    </lineage>
</organism>
<protein>
    <recommendedName>
        <fullName evidence="2">mannose-1-phosphate guanylyltransferase</fullName>
        <ecNumber evidence="2">2.7.7.13</ecNumber>
    </recommendedName>
</protein>
<dbReference type="NCBIfam" id="TIGR01479">
    <property type="entry name" value="GMP_PMI"/>
    <property type="match status" value="1"/>
</dbReference>
<dbReference type="InterPro" id="IPR011051">
    <property type="entry name" value="RmlC_Cupin_sf"/>
</dbReference>
<evidence type="ECO:0000256" key="8">
    <source>
        <dbReference type="RuleBase" id="RU004190"/>
    </source>
</evidence>
<evidence type="ECO:0000256" key="3">
    <source>
        <dbReference type="ARBA" id="ARBA00022679"/>
    </source>
</evidence>
<keyword evidence="12" id="KW-0413">Isomerase</keyword>
<evidence type="ECO:0000313" key="12">
    <source>
        <dbReference type="EMBL" id="REF72637.1"/>
    </source>
</evidence>
<keyword evidence="3 12" id="KW-0808">Transferase</keyword>
<dbReference type="Gene3D" id="3.90.550.10">
    <property type="entry name" value="Spore Coat Polysaccharide Biosynthesis Protein SpsA, Chain A"/>
    <property type="match status" value="1"/>
</dbReference>
<dbReference type="GO" id="GO:0004475">
    <property type="term" value="F:mannose-1-phosphate guanylyltransferase (GTP) activity"/>
    <property type="evidence" value="ECO:0007669"/>
    <property type="project" value="UniProtKB-EC"/>
</dbReference>
<dbReference type="GO" id="GO:0009298">
    <property type="term" value="P:GDP-mannose biosynthetic process"/>
    <property type="evidence" value="ECO:0007669"/>
    <property type="project" value="TreeGrafter"/>
</dbReference>
<reference evidence="12 13" key="1">
    <citation type="submission" date="2018-08" db="EMBL/GenBank/DDBJ databases">
        <title>Genomic Encyclopedia of Archaeal and Bacterial Type Strains, Phase II (KMG-II): from individual species to whole genera.</title>
        <authorList>
            <person name="Goeker M."/>
        </authorList>
    </citation>
    <scope>NUCLEOTIDE SEQUENCE [LARGE SCALE GENOMIC DNA]</scope>
    <source>
        <strain evidence="12 13">DSM 17099</strain>
    </source>
</reference>
<proteinExistence type="inferred from homology"/>
<accession>A0A3D9XQB9</accession>
<dbReference type="RefSeq" id="WP_114535426.1">
    <property type="nucleotide sequence ID" value="NZ_CP038196.1"/>
</dbReference>